<protein>
    <submittedName>
        <fullName evidence="1">Uncharacterized protein</fullName>
    </submittedName>
</protein>
<proteinExistence type="predicted"/>
<organism evidence="1 2">
    <name type="scientific">Leptospira mayottensis 200901122</name>
    <dbReference type="NCBI Taxonomy" id="1193010"/>
    <lineage>
        <taxon>Bacteria</taxon>
        <taxon>Pseudomonadati</taxon>
        <taxon>Spirochaetota</taxon>
        <taxon>Spirochaetia</taxon>
        <taxon>Leptospirales</taxon>
        <taxon>Leptospiraceae</taxon>
        <taxon>Leptospira</taxon>
    </lineage>
</organism>
<dbReference type="EMBL" id="AKWM02000005">
    <property type="protein sequence ID" value="EKS01911.1"/>
    <property type="molecule type" value="Genomic_DNA"/>
</dbReference>
<evidence type="ECO:0000313" key="1">
    <source>
        <dbReference type="EMBL" id="EKS01911.1"/>
    </source>
</evidence>
<reference evidence="1 2" key="1">
    <citation type="journal article" date="2014" name="Int. J. Syst. Evol. Microbiol.">
        <title>Leptospira mayottensis sp. nov., a pathogenic species of the genus Leptospira isolated from humans.</title>
        <authorList>
            <person name="Bourhy P."/>
            <person name="Collet L."/>
            <person name="Brisse S."/>
            <person name="Picardeau M."/>
        </authorList>
    </citation>
    <scope>NUCLEOTIDE SEQUENCE [LARGE SCALE GENOMIC DNA]</scope>
    <source>
        <strain evidence="1 2">200901122</strain>
    </source>
</reference>
<evidence type="ECO:0000313" key="2">
    <source>
        <dbReference type="Proteomes" id="UP000001343"/>
    </source>
</evidence>
<dbReference type="AlphaFoldDB" id="A0AA87SYJ0"/>
<sequence length="222" mass="25631">MGPRYNQKISVINSKIPLAYSDLFDVIGEPICAAQTGYDYGVSSMSITEICFLRLSAKDANWIREKFRNLPPGRIARSERSWCRAWKQMIEPNGLKLHDNPLKQIDSDEPTTTEGTVFLKWLTLRLLIKQVNPNNLIRYMEEGSYFAGEEQSRVLLFIPYNLETKYSRGGGCSTSMGLGGRTDYYIPSQGNFLFFIRSYFAHYMRFRFPVVNTLITDLYKIE</sequence>
<gene>
    <name evidence="1" type="ORF">LEP1GSC125_3421</name>
</gene>
<comment type="caution">
    <text evidence="1">The sequence shown here is derived from an EMBL/GenBank/DDBJ whole genome shotgun (WGS) entry which is preliminary data.</text>
</comment>
<dbReference type="Proteomes" id="UP000001343">
    <property type="component" value="Unassembled WGS sequence"/>
</dbReference>
<name>A0AA87SYJ0_9LEPT</name>
<accession>A0AA87SYJ0</accession>